<gene>
    <name evidence="4" type="primary">rlpA</name>
    <name evidence="7" type="ORF">HMF8227_00953</name>
</gene>
<keyword evidence="4" id="KW-0564">Palmitate</keyword>
<dbReference type="OrthoDB" id="9779128at2"/>
<comment type="similarity">
    <text evidence="4 5">Belongs to the RlpA family.</text>
</comment>
<dbReference type="AlphaFoldDB" id="A0A2S2E1E4"/>
<dbReference type="InterPro" id="IPR009009">
    <property type="entry name" value="RlpA-like_DPBB"/>
</dbReference>
<name>A0A2S2E1E4_9ALTE</name>
<keyword evidence="3 4" id="KW-0961">Cell wall biogenesis/degradation</keyword>
<dbReference type="InterPro" id="IPR036908">
    <property type="entry name" value="RlpA-like_sf"/>
</dbReference>
<dbReference type="CDD" id="cd22268">
    <property type="entry name" value="DPBB_RlpA-like"/>
    <property type="match status" value="1"/>
</dbReference>
<dbReference type="Pfam" id="PF03330">
    <property type="entry name" value="DPBB_1"/>
    <property type="match status" value="1"/>
</dbReference>
<reference evidence="7 8" key="1">
    <citation type="submission" date="2018-05" db="EMBL/GenBank/DDBJ databases">
        <title>Salinimonas sp. HMF8227 Genome sequencing and assembly.</title>
        <authorList>
            <person name="Kang H."/>
            <person name="Kang J."/>
            <person name="Cha I."/>
            <person name="Kim H."/>
            <person name="Joh K."/>
        </authorList>
    </citation>
    <scope>NUCLEOTIDE SEQUENCE [LARGE SCALE GENOMIC DNA]</scope>
    <source>
        <strain evidence="7 8">HMF8227</strain>
    </source>
</reference>
<keyword evidence="2 4" id="KW-0456">Lyase</keyword>
<evidence type="ECO:0000256" key="3">
    <source>
        <dbReference type="ARBA" id="ARBA00023316"/>
    </source>
</evidence>
<dbReference type="PROSITE" id="PS51724">
    <property type="entry name" value="SPOR"/>
    <property type="match status" value="1"/>
</dbReference>
<dbReference type="Gene3D" id="2.40.40.10">
    <property type="entry name" value="RlpA-like domain"/>
    <property type="match status" value="1"/>
</dbReference>
<dbReference type="GO" id="GO:0005886">
    <property type="term" value="C:plasma membrane"/>
    <property type="evidence" value="ECO:0007669"/>
    <property type="project" value="UniProtKB-SubCell"/>
</dbReference>
<comment type="function">
    <text evidence="4">Lytic transglycosylase with a strong preference for naked glycan strands that lack stem peptides.</text>
</comment>
<dbReference type="InterPro" id="IPR007730">
    <property type="entry name" value="SPOR-like_dom"/>
</dbReference>
<dbReference type="NCBIfam" id="TIGR00413">
    <property type="entry name" value="rlpA"/>
    <property type="match status" value="1"/>
</dbReference>
<protein>
    <recommendedName>
        <fullName evidence="4">Endolytic peptidoglycan transglycosylase RlpA</fullName>
        <ecNumber evidence="4">4.2.2.-</ecNumber>
    </recommendedName>
</protein>
<evidence type="ECO:0000256" key="1">
    <source>
        <dbReference type="ARBA" id="ARBA00022729"/>
    </source>
</evidence>
<evidence type="ECO:0000313" key="8">
    <source>
        <dbReference type="Proteomes" id="UP000245728"/>
    </source>
</evidence>
<dbReference type="GO" id="GO:0008932">
    <property type="term" value="F:lytic endotransglycosylase activity"/>
    <property type="evidence" value="ECO:0007669"/>
    <property type="project" value="UniProtKB-UniRule"/>
</dbReference>
<keyword evidence="1" id="KW-0732">Signal</keyword>
<dbReference type="PROSITE" id="PS51257">
    <property type="entry name" value="PROKAR_LIPOPROTEIN"/>
    <property type="match status" value="1"/>
</dbReference>
<dbReference type="RefSeq" id="WP_109339089.1">
    <property type="nucleotide sequence ID" value="NZ_CP029347.1"/>
</dbReference>
<dbReference type="InterPro" id="IPR036680">
    <property type="entry name" value="SPOR-like_sf"/>
</dbReference>
<dbReference type="GO" id="GO:0042834">
    <property type="term" value="F:peptidoglycan binding"/>
    <property type="evidence" value="ECO:0007669"/>
    <property type="project" value="InterPro"/>
</dbReference>
<evidence type="ECO:0000256" key="4">
    <source>
        <dbReference type="HAMAP-Rule" id="MF_02071"/>
    </source>
</evidence>
<dbReference type="PANTHER" id="PTHR34183">
    <property type="entry name" value="ENDOLYTIC PEPTIDOGLYCAN TRANSGLYCOSYLASE RLPA"/>
    <property type="match status" value="1"/>
</dbReference>
<dbReference type="Proteomes" id="UP000245728">
    <property type="component" value="Chromosome"/>
</dbReference>
<dbReference type="EMBL" id="CP029347">
    <property type="protein sequence ID" value="AWL11446.1"/>
    <property type="molecule type" value="Genomic_DNA"/>
</dbReference>
<keyword evidence="4" id="KW-0472">Membrane</keyword>
<comment type="subcellular location">
    <subcellularLocation>
        <location evidence="4">Cell membrane</location>
        <topology evidence="4">Lipid-anchor</topology>
    </subcellularLocation>
</comment>
<dbReference type="FunFam" id="2.40.40.10:FF:000003">
    <property type="entry name" value="Endolytic peptidoglycan transglycosylase RlpA"/>
    <property type="match status" value="1"/>
</dbReference>
<keyword evidence="4" id="KW-1003">Cell membrane</keyword>
<accession>A0A2S2E1E4</accession>
<sequence>MRILVRFGIPILALALTACTSSGRYSQHYDSAPAKPPAQLNQQDAIPVHIPFSPRGNQPYRVLGKSYTPLSVNEAIDYEVEGEASWYGQKFHGHMTSNGEIYDMYAMSAAHKTLPIPSFVRVTNLSNNKQVVVRVNDRGPFHGNRVLDLSYAAAAKLGMLKTGTAHVRIEKIHVKADGQMLIAGQPVNPASEQDTQAEKALYIQVAALSDGEKARQLGRGLENLYQLPMLIAADKGIHRLRLGPIDDEQQAELLLLELRKNGYEQAYSLYAPASESL</sequence>
<feature type="domain" description="SPOR" evidence="6">
    <location>
        <begin position="195"/>
        <end position="271"/>
    </location>
</feature>
<evidence type="ECO:0000313" key="7">
    <source>
        <dbReference type="EMBL" id="AWL11446.1"/>
    </source>
</evidence>
<organism evidence="7 8">
    <name type="scientific">Saliniradius amylolyticus</name>
    <dbReference type="NCBI Taxonomy" id="2183582"/>
    <lineage>
        <taxon>Bacteria</taxon>
        <taxon>Pseudomonadati</taxon>
        <taxon>Pseudomonadota</taxon>
        <taxon>Gammaproteobacteria</taxon>
        <taxon>Alteromonadales</taxon>
        <taxon>Alteromonadaceae</taxon>
        <taxon>Saliniradius</taxon>
    </lineage>
</organism>
<evidence type="ECO:0000259" key="6">
    <source>
        <dbReference type="PROSITE" id="PS51724"/>
    </source>
</evidence>
<dbReference type="Gene3D" id="3.30.70.1070">
    <property type="entry name" value="Sporulation related repeat"/>
    <property type="match status" value="1"/>
</dbReference>
<keyword evidence="4 7" id="KW-0449">Lipoprotein</keyword>
<dbReference type="InterPro" id="IPR012997">
    <property type="entry name" value="RplA"/>
</dbReference>
<dbReference type="Pfam" id="PF05036">
    <property type="entry name" value="SPOR"/>
    <property type="match status" value="1"/>
</dbReference>
<dbReference type="GO" id="GO:0000270">
    <property type="term" value="P:peptidoglycan metabolic process"/>
    <property type="evidence" value="ECO:0007669"/>
    <property type="project" value="UniProtKB-UniRule"/>
</dbReference>
<proteinExistence type="inferred from homology"/>
<evidence type="ECO:0000256" key="2">
    <source>
        <dbReference type="ARBA" id="ARBA00023239"/>
    </source>
</evidence>
<dbReference type="GO" id="GO:0071555">
    <property type="term" value="P:cell wall organization"/>
    <property type="evidence" value="ECO:0007669"/>
    <property type="project" value="UniProtKB-KW"/>
</dbReference>
<keyword evidence="8" id="KW-1185">Reference proteome</keyword>
<evidence type="ECO:0000256" key="5">
    <source>
        <dbReference type="RuleBase" id="RU003495"/>
    </source>
</evidence>
<dbReference type="HAMAP" id="MF_02071">
    <property type="entry name" value="RlpA"/>
    <property type="match status" value="1"/>
</dbReference>
<dbReference type="PANTHER" id="PTHR34183:SF1">
    <property type="entry name" value="ENDOLYTIC PEPTIDOGLYCAN TRANSGLYCOSYLASE RLPA"/>
    <property type="match status" value="1"/>
</dbReference>
<dbReference type="SUPFAM" id="SSF110997">
    <property type="entry name" value="Sporulation related repeat"/>
    <property type="match status" value="1"/>
</dbReference>
<dbReference type="EC" id="4.2.2.-" evidence="4"/>
<dbReference type="SUPFAM" id="SSF50685">
    <property type="entry name" value="Barwin-like endoglucanases"/>
    <property type="match status" value="1"/>
</dbReference>
<dbReference type="InterPro" id="IPR034718">
    <property type="entry name" value="RlpA"/>
</dbReference>
<dbReference type="KEGG" id="salh:HMF8227_00953"/>
<dbReference type="GO" id="GO:0009279">
    <property type="term" value="C:cell outer membrane"/>
    <property type="evidence" value="ECO:0007669"/>
    <property type="project" value="TreeGrafter"/>
</dbReference>